<keyword evidence="2" id="KW-0732">Signal</keyword>
<dbReference type="OrthoDB" id="6488301at2"/>
<evidence type="ECO:0000256" key="1">
    <source>
        <dbReference type="SAM" id="MobiDB-lite"/>
    </source>
</evidence>
<protein>
    <submittedName>
        <fullName evidence="3">Uncharacterized protein</fullName>
    </submittedName>
</protein>
<accession>A0A542D1C0</accession>
<name>A0A542D1C0_SERFO</name>
<evidence type="ECO:0000313" key="3">
    <source>
        <dbReference type="EMBL" id="TVZ71334.1"/>
    </source>
</evidence>
<reference evidence="3" key="1">
    <citation type="submission" date="2019-06" db="EMBL/GenBank/DDBJ databases">
        <authorList>
            <person name="Deangelis K."/>
            <person name="Huntemann M."/>
            <person name="Clum A."/>
            <person name="Pillay M."/>
            <person name="Palaniappan K."/>
            <person name="Varghese N."/>
            <person name="Mikhailova N."/>
            <person name="Stamatis D."/>
            <person name="Reddy T."/>
            <person name="Daum C."/>
            <person name="Shapiro N."/>
            <person name="Ivanova N."/>
            <person name="Kyrpides N."/>
            <person name="Woyke T."/>
        </authorList>
    </citation>
    <scope>NUCLEOTIDE SEQUENCE [LARGE SCALE GENOMIC DNA]</scope>
    <source>
        <strain evidence="3">128R</strain>
    </source>
</reference>
<dbReference type="EMBL" id="VISQ01000001">
    <property type="protein sequence ID" value="TVZ71334.1"/>
    <property type="molecule type" value="Genomic_DNA"/>
</dbReference>
<feature type="chain" id="PRO_5022012046" evidence="2">
    <location>
        <begin position="24"/>
        <end position="121"/>
    </location>
</feature>
<dbReference type="AlphaFoldDB" id="A0A542D1C0"/>
<feature type="compositionally biased region" description="Pro residues" evidence="1">
    <location>
        <begin position="40"/>
        <end position="56"/>
    </location>
</feature>
<evidence type="ECO:0000256" key="2">
    <source>
        <dbReference type="SAM" id="SignalP"/>
    </source>
</evidence>
<proteinExistence type="predicted"/>
<sequence>MLIRHTQVACCGATLLLSFTVQALELHYTAPEVSHSAPSKPQPVPGPAEQKSPPPLVWSQSEETRGWSVESECDHPGCTHKPSKPFYGQPGPVKKTDRLRQSDPYSTDQSPDAKVSLGYQW</sequence>
<reference evidence="3" key="2">
    <citation type="submission" date="2019-08" db="EMBL/GenBank/DDBJ databases">
        <title>Investigation of anaerobic lignin degradation for improved lignocellulosic biofuels.</title>
        <authorList>
            <person name="Deangelis K.PhD."/>
        </authorList>
    </citation>
    <scope>NUCLEOTIDE SEQUENCE [LARGE SCALE GENOMIC DNA]</scope>
    <source>
        <strain evidence="3">128R</strain>
    </source>
</reference>
<feature type="signal peptide" evidence="2">
    <location>
        <begin position="1"/>
        <end position="23"/>
    </location>
</feature>
<comment type="caution">
    <text evidence="3">The sequence shown here is derived from an EMBL/GenBank/DDBJ whole genome shotgun (WGS) entry which is preliminary data.</text>
</comment>
<gene>
    <name evidence="3" type="ORF">FHU10_3960</name>
</gene>
<organism evidence="3">
    <name type="scientific">Serratia fonticola</name>
    <dbReference type="NCBI Taxonomy" id="47917"/>
    <lineage>
        <taxon>Bacteria</taxon>
        <taxon>Pseudomonadati</taxon>
        <taxon>Pseudomonadota</taxon>
        <taxon>Gammaproteobacteria</taxon>
        <taxon>Enterobacterales</taxon>
        <taxon>Yersiniaceae</taxon>
        <taxon>Serratia</taxon>
    </lineage>
</organism>
<feature type="region of interest" description="Disordered" evidence="1">
    <location>
        <begin position="31"/>
        <end position="121"/>
    </location>
</feature>